<accession>A0A7J8DXD3</accession>
<dbReference type="GO" id="GO:0003964">
    <property type="term" value="F:RNA-directed DNA polymerase activity"/>
    <property type="evidence" value="ECO:0007669"/>
    <property type="project" value="UniProtKB-EC"/>
</dbReference>
<dbReference type="Pfam" id="PF00078">
    <property type="entry name" value="RVT_1"/>
    <property type="match status" value="1"/>
</dbReference>
<proteinExistence type="predicted"/>
<protein>
    <recommendedName>
        <fullName evidence="1">RNA-directed DNA polymerase</fullName>
        <ecNumber evidence="1">2.7.7.49</ecNumber>
    </recommendedName>
</protein>
<dbReference type="InterPro" id="IPR043502">
    <property type="entry name" value="DNA/RNA_pol_sf"/>
</dbReference>
<dbReference type="AlphaFoldDB" id="A0A7J8DXD3"/>
<dbReference type="InterPro" id="IPR000477">
    <property type="entry name" value="RT_dom"/>
</dbReference>
<gene>
    <name evidence="3" type="ORF">HJG63_008352</name>
</gene>
<evidence type="ECO:0000313" key="3">
    <source>
        <dbReference type="EMBL" id="KAF6427868.1"/>
    </source>
</evidence>
<evidence type="ECO:0000256" key="1">
    <source>
        <dbReference type="ARBA" id="ARBA00012493"/>
    </source>
</evidence>
<name>A0A7J8DXD3_ROUAE</name>
<reference evidence="3 4" key="1">
    <citation type="journal article" date="2020" name="Nature">
        <title>Six reference-quality genomes reveal evolution of bat adaptations.</title>
        <authorList>
            <person name="Jebb D."/>
            <person name="Huang Z."/>
            <person name="Pippel M."/>
            <person name="Hughes G.M."/>
            <person name="Lavrichenko K."/>
            <person name="Devanna P."/>
            <person name="Winkler S."/>
            <person name="Jermiin L.S."/>
            <person name="Skirmuntt E.C."/>
            <person name="Katzourakis A."/>
            <person name="Burkitt-Gray L."/>
            <person name="Ray D.A."/>
            <person name="Sullivan K.A.M."/>
            <person name="Roscito J.G."/>
            <person name="Kirilenko B.M."/>
            <person name="Davalos L.M."/>
            <person name="Corthals A.P."/>
            <person name="Power M.L."/>
            <person name="Jones G."/>
            <person name="Ransome R.D."/>
            <person name="Dechmann D.K.N."/>
            <person name="Locatelli A.G."/>
            <person name="Puechmaille S.J."/>
            <person name="Fedrigo O."/>
            <person name="Jarvis E.D."/>
            <person name="Hiller M."/>
            <person name="Vernes S.C."/>
            <person name="Myers E.W."/>
            <person name="Teeling E.C."/>
        </authorList>
    </citation>
    <scope>NUCLEOTIDE SEQUENCE [LARGE SCALE GENOMIC DNA]</scope>
    <source>
        <strain evidence="3">MRouAeg1</strain>
        <tissue evidence="3">Muscle</tissue>
    </source>
</reference>
<dbReference type="EC" id="2.7.7.49" evidence="1"/>
<dbReference type="SUPFAM" id="SSF56672">
    <property type="entry name" value="DNA/RNA polymerases"/>
    <property type="match status" value="1"/>
</dbReference>
<keyword evidence="4" id="KW-1185">Reference proteome</keyword>
<feature type="domain" description="Reverse transcriptase" evidence="2">
    <location>
        <begin position="66"/>
        <end position="113"/>
    </location>
</feature>
<dbReference type="Proteomes" id="UP000593571">
    <property type="component" value="Unassembled WGS sequence"/>
</dbReference>
<sequence>MEIETIIKNLPKSKSPGQDGLTSVFYQTFKEDLIPIYLKLLQKIEEKAFYEANITLIPKLDKDNTKKKENYRAISLMSTDAKILNKILVDKIQQHIKRIIHHDQVGFIPKVQGWFSIRKSINVIHHVNKLKIKII</sequence>
<comment type="caution">
    <text evidence="3">The sequence shown here is derived from an EMBL/GenBank/DDBJ whole genome shotgun (WGS) entry which is preliminary data.</text>
</comment>
<evidence type="ECO:0000313" key="4">
    <source>
        <dbReference type="Proteomes" id="UP000593571"/>
    </source>
</evidence>
<organism evidence="3 4">
    <name type="scientific">Rousettus aegyptiacus</name>
    <name type="common">Egyptian fruit bat</name>
    <name type="synonym">Pteropus aegyptiacus</name>
    <dbReference type="NCBI Taxonomy" id="9407"/>
    <lineage>
        <taxon>Eukaryota</taxon>
        <taxon>Metazoa</taxon>
        <taxon>Chordata</taxon>
        <taxon>Craniata</taxon>
        <taxon>Vertebrata</taxon>
        <taxon>Euteleostomi</taxon>
        <taxon>Mammalia</taxon>
        <taxon>Eutheria</taxon>
        <taxon>Laurasiatheria</taxon>
        <taxon>Chiroptera</taxon>
        <taxon>Yinpterochiroptera</taxon>
        <taxon>Pteropodoidea</taxon>
        <taxon>Pteropodidae</taxon>
        <taxon>Rousettinae</taxon>
        <taxon>Rousettus</taxon>
    </lineage>
</organism>
<dbReference type="PANTHER" id="PTHR19446">
    <property type="entry name" value="REVERSE TRANSCRIPTASES"/>
    <property type="match status" value="1"/>
</dbReference>
<evidence type="ECO:0000259" key="2">
    <source>
        <dbReference type="Pfam" id="PF00078"/>
    </source>
</evidence>
<dbReference type="EMBL" id="JACASE010000011">
    <property type="protein sequence ID" value="KAF6427868.1"/>
    <property type="molecule type" value="Genomic_DNA"/>
</dbReference>